<accession>A0A8X8ZCG3</accession>
<dbReference type="EMBL" id="PNBA02000015">
    <property type="protein sequence ID" value="KAG6399836.1"/>
    <property type="molecule type" value="Genomic_DNA"/>
</dbReference>
<comment type="subcellular location">
    <subcellularLocation>
        <location evidence="1">Membrane</location>
        <topology evidence="1">Multi-pass membrane protein</topology>
    </subcellularLocation>
</comment>
<dbReference type="PANTHER" id="PTHR15371:SF0">
    <property type="entry name" value="SD19278P"/>
    <property type="match status" value="1"/>
</dbReference>
<dbReference type="Pfam" id="PF02466">
    <property type="entry name" value="Tim17"/>
    <property type="match status" value="1"/>
</dbReference>
<keyword evidence="3" id="KW-1133">Transmembrane helix</keyword>
<reference evidence="5" key="1">
    <citation type="submission" date="2018-01" db="EMBL/GenBank/DDBJ databases">
        <authorList>
            <person name="Mao J.F."/>
        </authorList>
    </citation>
    <scope>NUCLEOTIDE SEQUENCE</scope>
    <source>
        <strain evidence="5">Huo1</strain>
        <tissue evidence="5">Leaf</tissue>
    </source>
</reference>
<keyword evidence="6" id="KW-1185">Reference proteome</keyword>
<dbReference type="AlphaFoldDB" id="A0A8X8ZCG3"/>
<dbReference type="GO" id="GO:0008320">
    <property type="term" value="F:protein transmembrane transporter activity"/>
    <property type="evidence" value="ECO:0007669"/>
    <property type="project" value="TreeGrafter"/>
</dbReference>
<name>A0A8X8ZCG3_SALSN</name>
<evidence type="ECO:0000313" key="6">
    <source>
        <dbReference type="Proteomes" id="UP000298416"/>
    </source>
</evidence>
<keyword evidence="2" id="KW-0812">Transmembrane</keyword>
<dbReference type="Proteomes" id="UP000298416">
    <property type="component" value="Unassembled WGS sequence"/>
</dbReference>
<protein>
    <recommendedName>
        <fullName evidence="7">Mitochondrial import inner membrane translocase subunit TIM23</fullName>
    </recommendedName>
</protein>
<evidence type="ECO:0008006" key="7">
    <source>
        <dbReference type="Google" id="ProtNLM"/>
    </source>
</evidence>
<dbReference type="GO" id="GO:0030150">
    <property type="term" value="P:protein import into mitochondrial matrix"/>
    <property type="evidence" value="ECO:0007669"/>
    <property type="project" value="TreeGrafter"/>
</dbReference>
<evidence type="ECO:0000256" key="2">
    <source>
        <dbReference type="ARBA" id="ARBA00022692"/>
    </source>
</evidence>
<keyword evidence="4" id="KW-0472">Membrane</keyword>
<dbReference type="PANTHER" id="PTHR15371">
    <property type="entry name" value="TIM23"/>
    <property type="match status" value="1"/>
</dbReference>
<organism evidence="5">
    <name type="scientific">Salvia splendens</name>
    <name type="common">Scarlet sage</name>
    <dbReference type="NCBI Taxonomy" id="180675"/>
    <lineage>
        <taxon>Eukaryota</taxon>
        <taxon>Viridiplantae</taxon>
        <taxon>Streptophyta</taxon>
        <taxon>Embryophyta</taxon>
        <taxon>Tracheophyta</taxon>
        <taxon>Spermatophyta</taxon>
        <taxon>Magnoliopsida</taxon>
        <taxon>eudicotyledons</taxon>
        <taxon>Gunneridae</taxon>
        <taxon>Pentapetalae</taxon>
        <taxon>asterids</taxon>
        <taxon>lamiids</taxon>
        <taxon>Lamiales</taxon>
        <taxon>Lamiaceae</taxon>
        <taxon>Nepetoideae</taxon>
        <taxon>Mentheae</taxon>
        <taxon>Salviinae</taxon>
        <taxon>Salvia</taxon>
        <taxon>Salvia subgen. Calosphace</taxon>
        <taxon>core Calosphace</taxon>
    </lineage>
</organism>
<proteinExistence type="predicted"/>
<dbReference type="InterPro" id="IPR045238">
    <property type="entry name" value="Tim23-like"/>
</dbReference>
<gene>
    <name evidence="5" type="ORF">SASPL_141321</name>
</gene>
<evidence type="ECO:0000313" key="5">
    <source>
        <dbReference type="EMBL" id="KAG6399836.1"/>
    </source>
</evidence>
<comment type="caution">
    <text evidence="5">The sequence shown here is derived from an EMBL/GenBank/DDBJ whole genome shotgun (WGS) entry which is preliminary data.</text>
</comment>
<evidence type="ECO:0000256" key="4">
    <source>
        <dbReference type="ARBA" id="ARBA00023136"/>
    </source>
</evidence>
<evidence type="ECO:0000256" key="1">
    <source>
        <dbReference type="ARBA" id="ARBA00004141"/>
    </source>
</evidence>
<sequence length="136" mass="14084">MRIGDRRDRRINRVAPLLGENITYYTGIGYLAGAAQGLATAVKATEPTDTTKLKINRILNGLGHRGRQIGNRCGVIELMYAGLESGMVTWRDTDDVINSVVAGLATGALYKAASGQRAAALAGALGGVVVGAAVAS</sequence>
<evidence type="ECO:0000256" key="3">
    <source>
        <dbReference type="ARBA" id="ARBA00022989"/>
    </source>
</evidence>
<dbReference type="GO" id="GO:0005744">
    <property type="term" value="C:TIM23 mitochondrial import inner membrane translocase complex"/>
    <property type="evidence" value="ECO:0007669"/>
    <property type="project" value="TreeGrafter"/>
</dbReference>
<reference evidence="5" key="2">
    <citation type="submission" date="2020-08" db="EMBL/GenBank/DDBJ databases">
        <title>Plant Genome Project.</title>
        <authorList>
            <person name="Zhang R.-G."/>
        </authorList>
    </citation>
    <scope>NUCLEOTIDE SEQUENCE</scope>
    <source>
        <strain evidence="5">Huo1</strain>
        <tissue evidence="5">Leaf</tissue>
    </source>
</reference>